<dbReference type="AlphaFoldDB" id="W4GF05"/>
<proteinExistence type="predicted"/>
<dbReference type="OrthoDB" id="198977at2759"/>
<sequence length="145" mass="16402">MASAMGDTQSLHTNALDETLGLPTEFSARMARNTQLILQEETGIPKVVVADPWGGSYLMENLTQELVDSAMEIIREVDVYICRYIYTSIEESATKKQARIDSREEVIVGVNKYRLQNEDRVDVLSIDNTKVREQQINRINTNAHA</sequence>
<organism evidence="2">
    <name type="scientific">Aphanomyces astaci</name>
    <name type="common">Crayfish plague agent</name>
    <dbReference type="NCBI Taxonomy" id="112090"/>
    <lineage>
        <taxon>Eukaryota</taxon>
        <taxon>Sar</taxon>
        <taxon>Stramenopiles</taxon>
        <taxon>Oomycota</taxon>
        <taxon>Saprolegniomycetes</taxon>
        <taxon>Saprolegniales</taxon>
        <taxon>Verrucalvaceae</taxon>
        <taxon>Aphanomyces</taxon>
    </lineage>
</organism>
<protein>
    <recommendedName>
        <fullName evidence="1">Methylmalonyl-CoA mutase alpha/beta chain catalytic domain-containing protein</fullName>
    </recommendedName>
</protein>
<dbReference type="Pfam" id="PF01642">
    <property type="entry name" value="MM_CoA_mutase"/>
    <property type="match status" value="1"/>
</dbReference>
<evidence type="ECO:0000313" key="2">
    <source>
        <dbReference type="EMBL" id="ETV78277.1"/>
    </source>
</evidence>
<dbReference type="PANTHER" id="PTHR48101:SF4">
    <property type="entry name" value="METHYLMALONYL-COA MUTASE, MITOCHONDRIAL"/>
    <property type="match status" value="1"/>
</dbReference>
<dbReference type="GO" id="GO:0004494">
    <property type="term" value="F:methylmalonyl-CoA mutase activity"/>
    <property type="evidence" value="ECO:0007669"/>
    <property type="project" value="TreeGrafter"/>
</dbReference>
<feature type="domain" description="Methylmalonyl-CoA mutase alpha/beta chain catalytic" evidence="1">
    <location>
        <begin position="1"/>
        <end position="141"/>
    </location>
</feature>
<name>W4GF05_APHAT</name>
<gene>
    <name evidence="2" type="ORF">H257_08443</name>
</gene>
<dbReference type="RefSeq" id="XP_009832614.1">
    <property type="nucleotide sequence ID" value="XM_009834312.1"/>
</dbReference>
<dbReference type="GO" id="GO:0005739">
    <property type="term" value="C:mitochondrion"/>
    <property type="evidence" value="ECO:0007669"/>
    <property type="project" value="TreeGrafter"/>
</dbReference>
<dbReference type="Gene3D" id="3.20.20.240">
    <property type="entry name" value="Methylmalonyl-CoA mutase"/>
    <property type="match status" value="1"/>
</dbReference>
<dbReference type="GO" id="GO:0031419">
    <property type="term" value="F:cobalamin binding"/>
    <property type="evidence" value="ECO:0007669"/>
    <property type="project" value="InterPro"/>
</dbReference>
<dbReference type="EMBL" id="KI913131">
    <property type="protein sequence ID" value="ETV78277.1"/>
    <property type="molecule type" value="Genomic_DNA"/>
</dbReference>
<dbReference type="GO" id="GO:0019678">
    <property type="term" value="P:propionate metabolic process, methylmalonyl pathway"/>
    <property type="evidence" value="ECO:0007669"/>
    <property type="project" value="TreeGrafter"/>
</dbReference>
<dbReference type="PANTHER" id="PTHR48101">
    <property type="entry name" value="METHYLMALONYL-COA MUTASE, MITOCHONDRIAL-RELATED"/>
    <property type="match status" value="1"/>
</dbReference>
<dbReference type="VEuPathDB" id="FungiDB:H257_08443"/>
<dbReference type="SUPFAM" id="SSF51703">
    <property type="entry name" value="Cobalamin (vitamin B12)-dependent enzymes"/>
    <property type="match status" value="1"/>
</dbReference>
<dbReference type="InterPro" id="IPR006099">
    <property type="entry name" value="MeMalonylCoA_mutase_a/b_cat"/>
</dbReference>
<accession>W4GF05</accession>
<dbReference type="GeneID" id="20810439"/>
<dbReference type="STRING" id="112090.W4GF05"/>
<reference evidence="2" key="1">
    <citation type="submission" date="2013-12" db="EMBL/GenBank/DDBJ databases">
        <title>The Genome Sequence of Aphanomyces astaci APO3.</title>
        <authorList>
            <consortium name="The Broad Institute Genomics Platform"/>
            <person name="Russ C."/>
            <person name="Tyler B."/>
            <person name="van West P."/>
            <person name="Dieguez-Uribeondo J."/>
            <person name="Young S.K."/>
            <person name="Zeng Q."/>
            <person name="Gargeya S."/>
            <person name="Fitzgerald M."/>
            <person name="Abouelleil A."/>
            <person name="Alvarado L."/>
            <person name="Chapman S.B."/>
            <person name="Gainer-Dewar J."/>
            <person name="Goldberg J."/>
            <person name="Griggs A."/>
            <person name="Gujja S."/>
            <person name="Hansen M."/>
            <person name="Howarth C."/>
            <person name="Imamovic A."/>
            <person name="Ireland A."/>
            <person name="Larimer J."/>
            <person name="McCowan C."/>
            <person name="Murphy C."/>
            <person name="Pearson M."/>
            <person name="Poon T.W."/>
            <person name="Priest M."/>
            <person name="Roberts A."/>
            <person name="Saif S."/>
            <person name="Shea T."/>
            <person name="Sykes S."/>
            <person name="Wortman J."/>
            <person name="Nusbaum C."/>
            <person name="Birren B."/>
        </authorList>
    </citation>
    <scope>NUCLEOTIDE SEQUENCE [LARGE SCALE GENOMIC DNA]</scope>
    <source>
        <strain evidence="2">APO3</strain>
    </source>
</reference>
<evidence type="ECO:0000259" key="1">
    <source>
        <dbReference type="Pfam" id="PF01642"/>
    </source>
</evidence>
<dbReference type="InterPro" id="IPR016176">
    <property type="entry name" value="Cbl-dep_enz_cat"/>
</dbReference>